<name>A0A7M7RAL6_STRPU</name>
<evidence type="ECO:0000256" key="2">
    <source>
        <dbReference type="ARBA" id="ARBA00022475"/>
    </source>
</evidence>
<dbReference type="GO" id="GO:0005886">
    <property type="term" value="C:plasma membrane"/>
    <property type="evidence" value="ECO:0000318"/>
    <property type="project" value="GO_Central"/>
</dbReference>
<dbReference type="OrthoDB" id="10053194at2759"/>
<dbReference type="GO" id="GO:0004930">
    <property type="term" value="F:G protein-coupled receptor activity"/>
    <property type="evidence" value="ECO:0000318"/>
    <property type="project" value="GO_Central"/>
</dbReference>
<dbReference type="EnsemblMetazoa" id="XM_778233">
    <property type="protein sequence ID" value="XP_783326"/>
    <property type="gene ID" value="LOC578044"/>
</dbReference>
<reference evidence="12" key="2">
    <citation type="submission" date="2021-01" db="UniProtKB">
        <authorList>
            <consortium name="EnsemblMetazoa"/>
        </authorList>
    </citation>
    <scope>IDENTIFICATION</scope>
</reference>
<keyword evidence="3 9" id="KW-0812">Transmembrane</keyword>
<dbReference type="OMA" id="RIGYVIW"/>
<feature type="transmembrane region" description="Helical" evidence="10">
    <location>
        <begin position="289"/>
        <end position="311"/>
    </location>
</feature>
<comment type="similarity">
    <text evidence="9">Belongs to the G-protein coupled receptor 1 family.</text>
</comment>
<evidence type="ECO:0000259" key="11">
    <source>
        <dbReference type="PROSITE" id="PS50262"/>
    </source>
</evidence>
<evidence type="ECO:0000256" key="1">
    <source>
        <dbReference type="ARBA" id="ARBA00004651"/>
    </source>
</evidence>
<evidence type="ECO:0000256" key="5">
    <source>
        <dbReference type="ARBA" id="ARBA00023040"/>
    </source>
</evidence>
<dbReference type="CDD" id="cd15392">
    <property type="entry name" value="7tmA_PR4-like"/>
    <property type="match status" value="1"/>
</dbReference>
<feature type="transmembrane region" description="Helical" evidence="10">
    <location>
        <begin position="249"/>
        <end position="269"/>
    </location>
</feature>
<dbReference type="PROSITE" id="PS00237">
    <property type="entry name" value="G_PROTEIN_RECEP_F1_1"/>
    <property type="match status" value="1"/>
</dbReference>
<evidence type="ECO:0000256" key="10">
    <source>
        <dbReference type="SAM" id="Phobius"/>
    </source>
</evidence>
<proteinExistence type="inferred from homology"/>
<evidence type="ECO:0000256" key="7">
    <source>
        <dbReference type="ARBA" id="ARBA00023170"/>
    </source>
</evidence>
<evidence type="ECO:0000256" key="6">
    <source>
        <dbReference type="ARBA" id="ARBA00023136"/>
    </source>
</evidence>
<evidence type="ECO:0000256" key="8">
    <source>
        <dbReference type="ARBA" id="ARBA00023224"/>
    </source>
</evidence>
<dbReference type="KEGG" id="spu:578044"/>
<keyword evidence="4 10" id="KW-1133">Transmembrane helix</keyword>
<feature type="transmembrane region" description="Helical" evidence="10">
    <location>
        <begin position="117"/>
        <end position="135"/>
    </location>
</feature>
<dbReference type="PRINTS" id="PR00244">
    <property type="entry name" value="NEUROKININR"/>
</dbReference>
<dbReference type="InterPro" id="IPR017452">
    <property type="entry name" value="GPCR_Rhodpsn_7TM"/>
</dbReference>
<dbReference type="PRINTS" id="PR00237">
    <property type="entry name" value="GPCRRHODOPSN"/>
</dbReference>
<keyword evidence="8 9" id="KW-0807">Transducer</keyword>
<keyword evidence="6 10" id="KW-0472">Membrane</keyword>
<keyword evidence="7 9" id="KW-0675">Receptor</keyword>
<feature type="transmembrane region" description="Helical" evidence="10">
    <location>
        <begin position="197"/>
        <end position="219"/>
    </location>
</feature>
<dbReference type="InterPro" id="IPR000276">
    <property type="entry name" value="GPCR_Rhodpsn"/>
</dbReference>
<dbReference type="InterPro" id="IPR001681">
    <property type="entry name" value="Neurokn_rcpt"/>
</dbReference>
<dbReference type="FunCoup" id="A0A7M7RAL6">
    <property type="interactions" value="1075"/>
</dbReference>
<comment type="subcellular location">
    <subcellularLocation>
        <location evidence="1">Cell membrane</location>
        <topology evidence="1">Multi-pass membrane protein</topology>
    </subcellularLocation>
</comment>
<feature type="domain" description="G-protein coupled receptors family 1 profile" evidence="11">
    <location>
        <begin position="56"/>
        <end position="308"/>
    </location>
</feature>
<evidence type="ECO:0000256" key="3">
    <source>
        <dbReference type="ARBA" id="ARBA00022692"/>
    </source>
</evidence>
<dbReference type="Proteomes" id="UP000007110">
    <property type="component" value="Unassembled WGS sequence"/>
</dbReference>
<dbReference type="GeneID" id="578044"/>
<dbReference type="PROSITE" id="PS50262">
    <property type="entry name" value="G_PROTEIN_RECEP_F1_2"/>
    <property type="match status" value="1"/>
</dbReference>
<accession>A0A7M7RAL6</accession>
<keyword evidence="13" id="KW-1185">Reference proteome</keyword>
<dbReference type="PANTHER" id="PTHR46925:SF2">
    <property type="entry name" value="G-PROTEIN COUPLED RECEPTOR TKR-1-RELATED"/>
    <property type="match status" value="1"/>
</dbReference>
<dbReference type="GO" id="GO:0032870">
    <property type="term" value="P:cellular response to hormone stimulus"/>
    <property type="evidence" value="ECO:0000318"/>
    <property type="project" value="GO_Central"/>
</dbReference>
<dbReference type="GO" id="GO:0007186">
    <property type="term" value="P:G protein-coupled receptor signaling pathway"/>
    <property type="evidence" value="ECO:0000318"/>
    <property type="project" value="GO_Central"/>
</dbReference>
<dbReference type="Pfam" id="PF00001">
    <property type="entry name" value="7tm_1"/>
    <property type="match status" value="1"/>
</dbReference>
<dbReference type="GO" id="GO:0004995">
    <property type="term" value="F:tachykinin receptor activity"/>
    <property type="evidence" value="ECO:0007669"/>
    <property type="project" value="InterPro"/>
</dbReference>
<keyword evidence="2" id="KW-1003">Cell membrane</keyword>
<sequence>MESIIVILNSSVPADNYSVISGSNYSEIRELYKEPPWIQALYGVIFALVTVLGVGGNSIVCYIVLGNRRMRTVTNYSIVNLAVSDILMAVMCVNFSFYAAMYMTWPFGEFMCKAVSYIQSVSVSVSIFTLVSIGVDRYIAICHPLVLRMGSSQALTVIAVIWVVACVVALPSLIFSTVGVEGDSTFCSESHWEQSKIYTYILMGIQYFVPLCVLAVTYGRIGYVIWSRRTPGETQASRDKKINESKTKLVKMFAMVVLLFALCYLPIHFFNILQEVYENVLYYRYIKLVYLTVLLAAMSNCVYSPFIYCWMNAKFRNGFKSAFRFLPGVHYDNQWKVVAHLERGNTAMTQLTTSPSRRLRGGPSDAKHCWPEHSYESLSNGNGSPMRDKMVAV</sequence>
<evidence type="ECO:0000313" key="13">
    <source>
        <dbReference type="Proteomes" id="UP000007110"/>
    </source>
</evidence>
<reference evidence="13" key="1">
    <citation type="submission" date="2015-02" db="EMBL/GenBank/DDBJ databases">
        <title>Genome sequencing for Strongylocentrotus purpuratus.</title>
        <authorList>
            <person name="Murali S."/>
            <person name="Liu Y."/>
            <person name="Vee V."/>
            <person name="English A."/>
            <person name="Wang M."/>
            <person name="Skinner E."/>
            <person name="Han Y."/>
            <person name="Muzny D.M."/>
            <person name="Worley K.C."/>
            <person name="Gibbs R.A."/>
        </authorList>
    </citation>
    <scope>NUCLEOTIDE SEQUENCE</scope>
</reference>
<evidence type="ECO:0000256" key="9">
    <source>
        <dbReference type="RuleBase" id="RU000688"/>
    </source>
</evidence>
<evidence type="ECO:0000256" key="4">
    <source>
        <dbReference type="ARBA" id="ARBA00022989"/>
    </source>
</evidence>
<protein>
    <recommendedName>
        <fullName evidence="11">G-protein coupled receptors family 1 profile domain-containing protein</fullName>
    </recommendedName>
</protein>
<dbReference type="RefSeq" id="XP_783326.1">
    <property type="nucleotide sequence ID" value="XM_778233.3"/>
</dbReference>
<feature type="transmembrane region" description="Helical" evidence="10">
    <location>
        <begin position="40"/>
        <end position="65"/>
    </location>
</feature>
<keyword evidence="5 9" id="KW-0297">G-protein coupled receptor</keyword>
<dbReference type="PANTHER" id="PTHR46925">
    <property type="entry name" value="G-PROTEIN COUPLED RECEPTOR TKR-1-RELATED"/>
    <property type="match status" value="1"/>
</dbReference>
<evidence type="ECO:0000313" key="12">
    <source>
        <dbReference type="EnsemblMetazoa" id="XP_783326"/>
    </source>
</evidence>
<dbReference type="Gene3D" id="1.20.1070.10">
    <property type="entry name" value="Rhodopsin 7-helix transmembrane proteins"/>
    <property type="match status" value="1"/>
</dbReference>
<feature type="transmembrane region" description="Helical" evidence="10">
    <location>
        <begin position="86"/>
        <end position="105"/>
    </location>
</feature>
<feature type="transmembrane region" description="Helical" evidence="10">
    <location>
        <begin position="155"/>
        <end position="177"/>
    </location>
</feature>
<organism evidence="12 13">
    <name type="scientific">Strongylocentrotus purpuratus</name>
    <name type="common">Purple sea urchin</name>
    <dbReference type="NCBI Taxonomy" id="7668"/>
    <lineage>
        <taxon>Eukaryota</taxon>
        <taxon>Metazoa</taxon>
        <taxon>Echinodermata</taxon>
        <taxon>Eleutherozoa</taxon>
        <taxon>Echinozoa</taxon>
        <taxon>Echinoidea</taxon>
        <taxon>Euechinoidea</taxon>
        <taxon>Echinacea</taxon>
        <taxon>Camarodonta</taxon>
        <taxon>Echinidea</taxon>
        <taxon>Strongylocentrotidae</taxon>
        <taxon>Strongylocentrotus</taxon>
    </lineage>
</organism>
<dbReference type="FunFam" id="1.20.1070.10:FF:001002">
    <property type="entry name" value="Uncharacterized protein"/>
    <property type="match status" value="1"/>
</dbReference>
<dbReference type="SUPFAM" id="SSF81321">
    <property type="entry name" value="Family A G protein-coupled receptor-like"/>
    <property type="match status" value="1"/>
</dbReference>
<dbReference type="InParanoid" id="A0A7M7RAL6"/>
<dbReference type="AlphaFoldDB" id="A0A7M7RAL6"/>